<protein>
    <submittedName>
        <fullName evidence="2">Thioredoxin family protein</fullName>
    </submittedName>
</protein>
<dbReference type="EMBL" id="JADKYY010000006">
    <property type="protein sequence ID" value="MBF5027423.1"/>
    <property type="molecule type" value="Genomic_DNA"/>
</dbReference>
<evidence type="ECO:0000313" key="2">
    <source>
        <dbReference type="EMBL" id="MBF5027423.1"/>
    </source>
</evidence>
<comment type="caution">
    <text evidence="2">The sequence shown here is derived from an EMBL/GenBank/DDBJ whole genome shotgun (WGS) entry which is preliminary data.</text>
</comment>
<dbReference type="RefSeq" id="WP_194739353.1">
    <property type="nucleotide sequence ID" value="NZ_JADKYY010000006.1"/>
</dbReference>
<dbReference type="Proteomes" id="UP000694480">
    <property type="component" value="Unassembled WGS sequence"/>
</dbReference>
<sequence>MKKSLQVLLFVLVSGAIYSQNSVSTNGGSTAAATELNAQEQQEKEKSVLEKPYNESEDAKKRIEQLVLQAQKENKRIILQAGGNWCIWCLRFNQFLFSSTELKNIVDSNFLYYHLNYSPKNKNAEVFASYGNPGVKYGYPVFIILNSDGSLKGVQESSVLEEGKGYSKEKVREFLQSYIPSS</sequence>
<reference evidence="2" key="1">
    <citation type="submission" date="2020-11" db="EMBL/GenBank/DDBJ databases">
        <title>Genome seq and assembly of Planobacterium sp.</title>
        <authorList>
            <person name="Chhetri G."/>
        </authorList>
    </citation>
    <scope>NUCLEOTIDE SEQUENCE</scope>
    <source>
        <strain evidence="2">GCR5</strain>
    </source>
</reference>
<gene>
    <name evidence="2" type="ORF">IC612_06380</name>
</gene>
<keyword evidence="3" id="KW-1185">Reference proteome</keyword>
<dbReference type="Gene3D" id="3.40.30.10">
    <property type="entry name" value="Glutaredoxin"/>
    <property type="match status" value="1"/>
</dbReference>
<keyword evidence="1" id="KW-0732">Signal</keyword>
<feature type="chain" id="PRO_5038125023" evidence="1">
    <location>
        <begin position="20"/>
        <end position="182"/>
    </location>
</feature>
<proteinExistence type="predicted"/>
<feature type="signal peptide" evidence="1">
    <location>
        <begin position="1"/>
        <end position="19"/>
    </location>
</feature>
<dbReference type="SUPFAM" id="SSF52833">
    <property type="entry name" value="Thioredoxin-like"/>
    <property type="match status" value="1"/>
</dbReference>
<dbReference type="AlphaFoldDB" id="A0A930YW76"/>
<evidence type="ECO:0000313" key="3">
    <source>
        <dbReference type="Proteomes" id="UP000694480"/>
    </source>
</evidence>
<dbReference type="InterPro" id="IPR036249">
    <property type="entry name" value="Thioredoxin-like_sf"/>
</dbReference>
<name>A0A930YW76_9FLAO</name>
<accession>A0A930YW76</accession>
<evidence type="ECO:0000256" key="1">
    <source>
        <dbReference type="SAM" id="SignalP"/>
    </source>
</evidence>
<organism evidence="2 3">
    <name type="scientific">Planobacterium oryzisoli</name>
    <dbReference type="NCBI Taxonomy" id="2771435"/>
    <lineage>
        <taxon>Bacteria</taxon>
        <taxon>Pseudomonadati</taxon>
        <taxon>Bacteroidota</taxon>
        <taxon>Flavobacteriia</taxon>
        <taxon>Flavobacteriales</taxon>
        <taxon>Weeksellaceae</taxon>
        <taxon>Chryseobacterium group</taxon>
        <taxon>Chryseobacterium</taxon>
    </lineage>
</organism>
<dbReference type="Pfam" id="PF13899">
    <property type="entry name" value="Thioredoxin_7"/>
    <property type="match status" value="1"/>
</dbReference>